<evidence type="ECO:0000313" key="2">
    <source>
        <dbReference type="Proteomes" id="UP000247284"/>
    </source>
</evidence>
<keyword evidence="2" id="KW-1185">Reference proteome</keyword>
<organism evidence="1 2">
    <name type="scientific">Microbacterium phage Hendrix</name>
    <dbReference type="NCBI Taxonomy" id="2182341"/>
    <lineage>
        <taxon>Viruses</taxon>
        <taxon>Duplodnaviria</taxon>
        <taxon>Heunggongvirae</taxon>
        <taxon>Uroviricota</taxon>
        <taxon>Caudoviricetes</taxon>
        <taxon>Rogerhendrixvirus</taxon>
        <taxon>Rogerhendrixvirus hendrix</taxon>
    </lineage>
</organism>
<evidence type="ECO:0000313" key="1">
    <source>
        <dbReference type="EMBL" id="AWN07800.1"/>
    </source>
</evidence>
<protein>
    <submittedName>
        <fullName evidence="1">Uncharacterized protein</fullName>
    </submittedName>
</protein>
<dbReference type="GeneID" id="54992596"/>
<proteinExistence type="predicted"/>
<accession>A0A2U8UUG2</accession>
<dbReference type="Proteomes" id="UP000247284">
    <property type="component" value="Segment"/>
</dbReference>
<gene>
    <name evidence="1" type="primary">129</name>
    <name evidence="1" type="ORF">PBI_HENDRIX_129</name>
</gene>
<reference evidence="2" key="1">
    <citation type="submission" date="2018-04" db="EMBL/GenBank/DDBJ databases">
        <authorList>
            <person name="Go L.Y."/>
            <person name="Mitchell J.A."/>
        </authorList>
    </citation>
    <scope>NUCLEOTIDE SEQUENCE [LARGE SCALE GENOMIC DNA]</scope>
</reference>
<dbReference type="RefSeq" id="YP_009802068.1">
    <property type="nucleotide sequence ID" value="NC_047977.1"/>
</dbReference>
<name>A0A2U8UUG2_9CAUD</name>
<dbReference type="EMBL" id="MH183162">
    <property type="protein sequence ID" value="AWN07800.1"/>
    <property type="molecule type" value="Genomic_DNA"/>
</dbReference>
<sequence>MGDKTWEPSEAQERIVEKYGHLLNNTGGNEPLELLRRLNTEERLMTTNMPVAVLAIAVQSQISLLITLERESVIHG</sequence>
<dbReference type="KEGG" id="vg:54992596"/>